<protein>
    <submittedName>
        <fullName evidence="3">Lysozyme inhibitor LprI family protein</fullName>
    </submittedName>
</protein>
<evidence type="ECO:0000313" key="4">
    <source>
        <dbReference type="Proteomes" id="UP001560573"/>
    </source>
</evidence>
<organism evidence="3 4">
    <name type="scientific">Danxiaibacter flavus</name>
    <dbReference type="NCBI Taxonomy" id="3049108"/>
    <lineage>
        <taxon>Bacteria</taxon>
        <taxon>Pseudomonadati</taxon>
        <taxon>Bacteroidota</taxon>
        <taxon>Chitinophagia</taxon>
        <taxon>Chitinophagales</taxon>
        <taxon>Chitinophagaceae</taxon>
        <taxon>Danxiaibacter</taxon>
    </lineage>
</organism>
<accession>A0ABV3ZHU9</accession>
<feature type="chain" id="PRO_5046083085" evidence="1">
    <location>
        <begin position="21"/>
        <end position="142"/>
    </location>
</feature>
<dbReference type="PANTHER" id="PTHR39176">
    <property type="entry name" value="PERIPLASMIC PROTEIN-RELATED"/>
    <property type="match status" value="1"/>
</dbReference>
<dbReference type="InterPro" id="IPR009739">
    <property type="entry name" value="LprI-like_N"/>
</dbReference>
<dbReference type="Gene3D" id="1.20.1270.180">
    <property type="match status" value="1"/>
</dbReference>
<feature type="domain" description="Lysozyme inhibitor LprI-like N-terminal" evidence="2">
    <location>
        <begin position="36"/>
        <end position="131"/>
    </location>
</feature>
<dbReference type="RefSeq" id="WP_369329386.1">
    <property type="nucleotide sequence ID" value="NZ_JAULBC010000003.1"/>
</dbReference>
<keyword evidence="1" id="KW-0732">Signal</keyword>
<dbReference type="PANTHER" id="PTHR39176:SF1">
    <property type="entry name" value="PERIPLASMIC PROTEIN"/>
    <property type="match status" value="1"/>
</dbReference>
<evidence type="ECO:0000256" key="1">
    <source>
        <dbReference type="SAM" id="SignalP"/>
    </source>
</evidence>
<sequence length="142" mass="16192">MKLKTCLVLFALLLTGAGFAQTKSKEDKIDSELQQCLDKKENQSTAGMVDCAYKALNKWNAKLNTTYKSLLAKLDSTAKNSLIEAQRQWIKFKEKEIDLIDATYGSAHGTMWRIVRAQKVMDITKQRAMELEDLLETLKQMQ</sequence>
<dbReference type="Pfam" id="PF07007">
    <property type="entry name" value="LprI"/>
    <property type="match status" value="1"/>
</dbReference>
<name>A0ABV3ZHU9_9BACT</name>
<comment type="caution">
    <text evidence="3">The sequence shown here is derived from an EMBL/GenBank/DDBJ whole genome shotgun (WGS) entry which is preliminary data.</text>
</comment>
<gene>
    <name evidence="3" type="ORF">QTN47_10765</name>
</gene>
<proteinExistence type="predicted"/>
<evidence type="ECO:0000313" key="3">
    <source>
        <dbReference type="EMBL" id="MEX6687979.1"/>
    </source>
</evidence>
<dbReference type="Proteomes" id="UP001560573">
    <property type="component" value="Unassembled WGS sequence"/>
</dbReference>
<reference evidence="3 4" key="1">
    <citation type="submission" date="2023-07" db="EMBL/GenBank/DDBJ databases">
        <authorList>
            <person name="Lian W.-H."/>
        </authorList>
    </citation>
    <scope>NUCLEOTIDE SEQUENCE [LARGE SCALE GENOMIC DNA]</scope>
    <source>
        <strain evidence="3 4">SYSU DXS3180</strain>
    </source>
</reference>
<keyword evidence="4" id="KW-1185">Reference proteome</keyword>
<evidence type="ECO:0000259" key="2">
    <source>
        <dbReference type="Pfam" id="PF07007"/>
    </source>
</evidence>
<feature type="signal peptide" evidence="1">
    <location>
        <begin position="1"/>
        <end position="20"/>
    </location>
</feature>
<dbReference type="EMBL" id="JAULBC010000003">
    <property type="protein sequence ID" value="MEX6687979.1"/>
    <property type="molecule type" value="Genomic_DNA"/>
</dbReference>